<dbReference type="AlphaFoldDB" id="A0A1B0ZJY8"/>
<dbReference type="Proteomes" id="UP000092596">
    <property type="component" value="Chromosome"/>
</dbReference>
<dbReference type="EMBL" id="CP012117">
    <property type="protein sequence ID" value="ANP28334.1"/>
    <property type="molecule type" value="Genomic_DNA"/>
</dbReference>
<proteinExistence type="predicted"/>
<reference evidence="1 2" key="1">
    <citation type="submission" date="2015-06" db="EMBL/GenBank/DDBJ databases">
        <title>Investigation of pathophysiology for high-risk pregnancy and development of treatment modality based on it.</title>
        <authorList>
            <person name="Kim B.-C."/>
            <person name="Lim S."/>
        </authorList>
    </citation>
    <scope>NUCLEOTIDE SEQUENCE [LARGE SCALE GENOMIC DNA]</scope>
    <source>
        <strain evidence="1 2">AD1-86</strain>
    </source>
</reference>
<gene>
    <name evidence="1" type="ORF">DAD186_17840</name>
</gene>
<dbReference type="STRING" id="1630135.DAD186_17840"/>
<evidence type="ECO:0000313" key="2">
    <source>
        <dbReference type="Proteomes" id="UP000092596"/>
    </source>
</evidence>
<dbReference type="KEGG" id="dva:DAD186_17840"/>
<evidence type="ECO:0000313" key="1">
    <source>
        <dbReference type="EMBL" id="ANP28334.1"/>
    </source>
</evidence>
<accession>A0A1B0ZJY8</accession>
<organism evidence="1 2">
    <name type="scientific">Dermabacter vaginalis</name>
    <dbReference type="NCBI Taxonomy" id="1630135"/>
    <lineage>
        <taxon>Bacteria</taxon>
        <taxon>Bacillati</taxon>
        <taxon>Actinomycetota</taxon>
        <taxon>Actinomycetes</taxon>
        <taxon>Micrococcales</taxon>
        <taxon>Dermabacteraceae</taxon>
        <taxon>Dermabacter</taxon>
    </lineage>
</organism>
<protein>
    <submittedName>
        <fullName evidence="1">Uncharacterized protein</fullName>
    </submittedName>
</protein>
<name>A0A1B0ZJY8_9MICO</name>
<sequence length="58" mass="6459">MVLSRRRTPGRLGRLPHPCQRKLGGSDACPRGILAHPSEPSRRLDEVRAACSQRSVLR</sequence>